<evidence type="ECO:0000313" key="2">
    <source>
        <dbReference type="Proteomes" id="UP000235392"/>
    </source>
</evidence>
<evidence type="ECO:0000313" key="1">
    <source>
        <dbReference type="EMBL" id="PLW35947.1"/>
    </source>
</evidence>
<protein>
    <submittedName>
        <fullName evidence="1">Uncharacterized protein</fullName>
    </submittedName>
</protein>
<dbReference type="AlphaFoldDB" id="A0A2N5UDY8"/>
<name>A0A2N5UDY8_9BASI</name>
<sequence>MHPGHLNPCDPNIRVGDCEVPESLCCRNHEWFWDELYHIAGVISPQSFTFAFSFLCEHVLNSTHFLNTFAHRIQHRQLLFVVKLCLA</sequence>
<gene>
    <name evidence="1" type="ORF">PCASD_12675</name>
</gene>
<reference evidence="1 2" key="1">
    <citation type="submission" date="2017-11" db="EMBL/GenBank/DDBJ databases">
        <title>De novo assembly and phasing of dikaryotic genomes from two isolates of Puccinia coronata f. sp. avenae, the causal agent of oat crown rust.</title>
        <authorList>
            <person name="Miller M.E."/>
            <person name="Zhang Y."/>
            <person name="Omidvar V."/>
            <person name="Sperschneider J."/>
            <person name="Schwessinger B."/>
            <person name="Raley C."/>
            <person name="Palmer J.M."/>
            <person name="Garnica D."/>
            <person name="Upadhyaya N."/>
            <person name="Rathjen J."/>
            <person name="Taylor J.M."/>
            <person name="Park R.F."/>
            <person name="Dodds P.N."/>
            <person name="Hirsch C.D."/>
            <person name="Kianian S.F."/>
            <person name="Figueroa M."/>
        </authorList>
    </citation>
    <scope>NUCLEOTIDE SEQUENCE [LARGE SCALE GENOMIC DNA]</scope>
    <source>
        <strain evidence="1">12SD80</strain>
    </source>
</reference>
<comment type="caution">
    <text evidence="1">The sequence shown here is derived from an EMBL/GenBank/DDBJ whole genome shotgun (WGS) entry which is preliminary data.</text>
</comment>
<accession>A0A2N5UDY8</accession>
<proteinExistence type="predicted"/>
<dbReference type="Proteomes" id="UP000235392">
    <property type="component" value="Unassembled WGS sequence"/>
</dbReference>
<dbReference type="EMBL" id="PGCI01000168">
    <property type="protein sequence ID" value="PLW35947.1"/>
    <property type="molecule type" value="Genomic_DNA"/>
</dbReference>
<organism evidence="1 2">
    <name type="scientific">Puccinia coronata f. sp. avenae</name>
    <dbReference type="NCBI Taxonomy" id="200324"/>
    <lineage>
        <taxon>Eukaryota</taxon>
        <taxon>Fungi</taxon>
        <taxon>Dikarya</taxon>
        <taxon>Basidiomycota</taxon>
        <taxon>Pucciniomycotina</taxon>
        <taxon>Pucciniomycetes</taxon>
        <taxon>Pucciniales</taxon>
        <taxon>Pucciniaceae</taxon>
        <taxon>Puccinia</taxon>
    </lineage>
</organism>